<dbReference type="PANTHER" id="PTHR10797">
    <property type="entry name" value="CCR4-NOT TRANSCRIPTION COMPLEX SUBUNIT"/>
    <property type="match status" value="1"/>
</dbReference>
<feature type="compositionally biased region" description="Low complexity" evidence="1">
    <location>
        <begin position="278"/>
        <end position="287"/>
    </location>
</feature>
<dbReference type="SUPFAM" id="SSF53098">
    <property type="entry name" value="Ribonuclease H-like"/>
    <property type="match status" value="1"/>
</dbReference>
<dbReference type="GO" id="GO:0003676">
    <property type="term" value="F:nucleic acid binding"/>
    <property type="evidence" value="ECO:0007669"/>
    <property type="project" value="InterPro"/>
</dbReference>
<feature type="compositionally biased region" description="Polar residues" evidence="1">
    <location>
        <begin position="266"/>
        <end position="277"/>
    </location>
</feature>
<dbReference type="InterPro" id="IPR039637">
    <property type="entry name" value="CNOT7/CNOT8/Pop2"/>
</dbReference>
<feature type="region of interest" description="Disordered" evidence="1">
    <location>
        <begin position="258"/>
        <end position="287"/>
    </location>
</feature>
<dbReference type="EMBL" id="HBNR01024426">
    <property type="protein sequence ID" value="CAE4576760.1"/>
    <property type="molecule type" value="Transcribed_RNA"/>
</dbReference>
<accession>A0A7S4ULR8</accession>
<evidence type="ECO:0000313" key="2">
    <source>
        <dbReference type="EMBL" id="CAE4576760.1"/>
    </source>
</evidence>
<proteinExistence type="predicted"/>
<dbReference type="InterPro" id="IPR036397">
    <property type="entry name" value="RNaseH_sf"/>
</dbReference>
<organism evidence="2">
    <name type="scientific">Alexandrium monilatum</name>
    <dbReference type="NCBI Taxonomy" id="311494"/>
    <lineage>
        <taxon>Eukaryota</taxon>
        <taxon>Sar</taxon>
        <taxon>Alveolata</taxon>
        <taxon>Dinophyceae</taxon>
        <taxon>Gonyaulacales</taxon>
        <taxon>Pyrocystaceae</taxon>
        <taxon>Alexandrium</taxon>
    </lineage>
</organism>
<dbReference type="InterPro" id="IPR012337">
    <property type="entry name" value="RNaseH-like_sf"/>
</dbReference>
<dbReference type="Gene3D" id="3.30.420.10">
    <property type="entry name" value="Ribonuclease H-like superfamily/Ribonuclease H"/>
    <property type="match status" value="1"/>
</dbReference>
<dbReference type="AlphaFoldDB" id="A0A7S4ULR8"/>
<evidence type="ECO:0000256" key="1">
    <source>
        <dbReference type="SAM" id="MobiDB-lite"/>
    </source>
</evidence>
<sequence>MCRGGVAAAVQPAQRHASDTCRVQQVWSWNFDDEFEQLVAATSDGGPGAILAFDVTLPGDVAGGQGPGLCSTDHGTLRRSVALLRPMQLGIAVASDEGAISGAWSFGLHFDASVDLHTEAALGSLAAAGVDFRRHAAQGVDAARLGARLRASPLLGSRPEGPRWVTRAGTPNLGHLLGLATGCPLPSDAAAFSAGLSELCPQRAELAGSVSPPAPSPIPCAGCSALELLEAYLQRRRRASAWLDGAASAAEPTALVEQAGGARAGTASSDDLNASTQGPPAGALGARAASPQCWARAARAAMSVQP</sequence>
<dbReference type="GO" id="GO:0004535">
    <property type="term" value="F:poly(A)-specific ribonuclease activity"/>
    <property type="evidence" value="ECO:0007669"/>
    <property type="project" value="InterPro"/>
</dbReference>
<gene>
    <name evidence="2" type="ORF">AMON00008_LOCUS16380</name>
</gene>
<dbReference type="GO" id="GO:0030014">
    <property type="term" value="C:CCR4-NOT complex"/>
    <property type="evidence" value="ECO:0007669"/>
    <property type="project" value="InterPro"/>
</dbReference>
<protein>
    <submittedName>
        <fullName evidence="2">Uncharacterized protein</fullName>
    </submittedName>
</protein>
<name>A0A7S4ULR8_9DINO</name>
<reference evidence="2" key="1">
    <citation type="submission" date="2021-01" db="EMBL/GenBank/DDBJ databases">
        <authorList>
            <person name="Corre E."/>
            <person name="Pelletier E."/>
            <person name="Niang G."/>
            <person name="Scheremetjew M."/>
            <person name="Finn R."/>
            <person name="Kale V."/>
            <person name="Holt S."/>
            <person name="Cochrane G."/>
            <person name="Meng A."/>
            <person name="Brown T."/>
            <person name="Cohen L."/>
        </authorList>
    </citation>
    <scope>NUCLEOTIDE SEQUENCE</scope>
    <source>
        <strain evidence="2">CCMP3105</strain>
    </source>
</reference>